<sequence length="129" mass="14177">MGFSRRFIGLFVSWVLYHAAARDLFGRLEADAVPVFLAYPALLETHRLMLSRGDAARARGRILTLKERAPVHYPGAADGEAALSSLKRFESQRISLTDATLAAMAVRLGLQVVTFDRQHSGLMGSEVYG</sequence>
<dbReference type="EMBL" id="CP002049">
    <property type="protein sequence ID" value="ADI15813.1"/>
    <property type="molecule type" value="Genomic_DNA"/>
</dbReference>
<accession>D7CUY6</accession>
<dbReference type="SUPFAM" id="SSF88723">
    <property type="entry name" value="PIN domain-like"/>
    <property type="match status" value="1"/>
</dbReference>
<evidence type="ECO:0000313" key="2">
    <source>
        <dbReference type="EMBL" id="ADI15813.1"/>
    </source>
</evidence>
<dbReference type="InterPro" id="IPR029060">
    <property type="entry name" value="PIN-like_dom_sf"/>
</dbReference>
<reference evidence="2 3" key="2">
    <citation type="journal article" date="2011" name="Stand. Genomic Sci.">
        <title>Complete genome sequence of Truepera radiovictrix type strain (RQ-24).</title>
        <authorList>
            <person name="Ivanova N."/>
            <person name="Rohde C."/>
            <person name="Munk C."/>
            <person name="Nolan M."/>
            <person name="Lucas S."/>
            <person name="Del Rio T.G."/>
            <person name="Tice H."/>
            <person name="Deshpande S."/>
            <person name="Cheng J.F."/>
            <person name="Tapia R."/>
            <person name="Han C."/>
            <person name="Goodwin L."/>
            <person name="Pitluck S."/>
            <person name="Liolios K."/>
            <person name="Mavromatis K."/>
            <person name="Mikhailova N."/>
            <person name="Pati A."/>
            <person name="Chen A."/>
            <person name="Palaniappan K."/>
            <person name="Land M."/>
            <person name="Hauser L."/>
            <person name="Chang Y.J."/>
            <person name="Jeffries C.D."/>
            <person name="Brambilla E."/>
            <person name="Rohde M."/>
            <person name="Goker M."/>
            <person name="Tindall B.J."/>
            <person name="Woyke T."/>
            <person name="Bristow J."/>
            <person name="Eisen J.A."/>
            <person name="Markowitz V."/>
            <person name="Hugenholtz P."/>
            <person name="Kyrpides N.C."/>
            <person name="Klenk H.P."/>
            <person name="Lapidus A."/>
        </authorList>
    </citation>
    <scope>NUCLEOTIDE SEQUENCE [LARGE SCALE GENOMIC DNA]</scope>
    <source>
        <strain evidence="3">DSM 17093 / CIP 108686 / LMG 22925 / RQ-24</strain>
    </source>
</reference>
<dbReference type="Proteomes" id="UP000000379">
    <property type="component" value="Chromosome"/>
</dbReference>
<evidence type="ECO:0000313" key="3">
    <source>
        <dbReference type="Proteomes" id="UP000000379"/>
    </source>
</evidence>
<protein>
    <recommendedName>
        <fullName evidence="1">PIN domain-containing protein</fullName>
    </recommendedName>
</protein>
<dbReference type="AlphaFoldDB" id="D7CUY6"/>
<dbReference type="Pfam" id="PF01850">
    <property type="entry name" value="PIN"/>
    <property type="match status" value="1"/>
</dbReference>
<keyword evidence="3" id="KW-1185">Reference proteome</keyword>
<feature type="domain" description="PIN" evidence="1">
    <location>
        <begin position="18"/>
        <end position="119"/>
    </location>
</feature>
<proteinExistence type="predicted"/>
<dbReference type="RefSeq" id="WP_013179173.1">
    <property type="nucleotide sequence ID" value="NC_014221.1"/>
</dbReference>
<gene>
    <name evidence="2" type="ordered locus">Trad_2710</name>
</gene>
<dbReference type="InterPro" id="IPR002716">
    <property type="entry name" value="PIN_dom"/>
</dbReference>
<dbReference type="Gene3D" id="3.40.50.1010">
    <property type="entry name" value="5'-nuclease"/>
    <property type="match status" value="1"/>
</dbReference>
<name>D7CUY6_TRURR</name>
<organism evidence="2 3">
    <name type="scientific">Truepera radiovictrix (strain DSM 17093 / CIP 108686 / LMG 22925 / RQ-24)</name>
    <dbReference type="NCBI Taxonomy" id="649638"/>
    <lineage>
        <taxon>Bacteria</taxon>
        <taxon>Thermotogati</taxon>
        <taxon>Deinococcota</taxon>
        <taxon>Deinococci</taxon>
        <taxon>Trueperales</taxon>
        <taxon>Trueperaceae</taxon>
        <taxon>Truepera</taxon>
    </lineage>
</organism>
<dbReference type="eggNOG" id="COG2402">
    <property type="taxonomic scope" value="Bacteria"/>
</dbReference>
<dbReference type="HOGENOM" id="CLU_1947906_0_0_0"/>
<evidence type="ECO:0000259" key="1">
    <source>
        <dbReference type="Pfam" id="PF01850"/>
    </source>
</evidence>
<dbReference type="KEGG" id="tra:Trad_2710"/>
<reference evidence="3" key="1">
    <citation type="submission" date="2010-05" db="EMBL/GenBank/DDBJ databases">
        <title>The complete genome of Truepera radiovictris DSM 17093.</title>
        <authorList>
            <consortium name="US DOE Joint Genome Institute (JGI-PGF)"/>
            <person name="Lucas S."/>
            <person name="Copeland A."/>
            <person name="Lapidus A."/>
            <person name="Glavina del Rio T."/>
            <person name="Dalin E."/>
            <person name="Tice H."/>
            <person name="Bruce D."/>
            <person name="Goodwin L."/>
            <person name="Pitluck S."/>
            <person name="Kyrpides N."/>
            <person name="Mavromatis K."/>
            <person name="Ovchinnikova G."/>
            <person name="Munk A.C."/>
            <person name="Detter J.C."/>
            <person name="Han C."/>
            <person name="Tapia R."/>
            <person name="Land M."/>
            <person name="Hauser L."/>
            <person name="Markowitz V."/>
            <person name="Cheng J.-F."/>
            <person name="Hugenholtz P."/>
            <person name="Woyke T."/>
            <person name="Wu D."/>
            <person name="Tindall B."/>
            <person name="Pomrenke H.G."/>
            <person name="Brambilla E."/>
            <person name="Klenk H.-P."/>
            <person name="Eisen J.A."/>
        </authorList>
    </citation>
    <scope>NUCLEOTIDE SEQUENCE [LARGE SCALE GENOMIC DNA]</scope>
    <source>
        <strain evidence="3">DSM 17093 / CIP 108686 / LMG 22925 / RQ-24</strain>
    </source>
</reference>